<evidence type="ECO:0000313" key="3">
    <source>
        <dbReference type="Proteomes" id="UP000625316"/>
    </source>
</evidence>
<dbReference type="Proteomes" id="UP000625316">
    <property type="component" value="Unassembled WGS sequence"/>
</dbReference>
<accession>A0A928VPS8</accession>
<reference evidence="2" key="1">
    <citation type="submission" date="2020-10" db="EMBL/GenBank/DDBJ databases">
        <authorList>
            <person name="Castelo-Branco R."/>
            <person name="Eusebio N."/>
            <person name="Adriana R."/>
            <person name="Vieira A."/>
            <person name="Brugerolle De Fraissinette N."/>
            <person name="Rezende De Castro R."/>
            <person name="Schneider M.P."/>
            <person name="Vasconcelos V."/>
            <person name="Leao P.N."/>
        </authorList>
    </citation>
    <scope>NUCLEOTIDE SEQUENCE</scope>
    <source>
        <strain evidence="2">LEGE 11480</strain>
    </source>
</reference>
<dbReference type="AlphaFoldDB" id="A0A928VPS8"/>
<organism evidence="2 3">
    <name type="scientific">Romeriopsis navalis LEGE 11480</name>
    <dbReference type="NCBI Taxonomy" id="2777977"/>
    <lineage>
        <taxon>Bacteria</taxon>
        <taxon>Bacillati</taxon>
        <taxon>Cyanobacteriota</taxon>
        <taxon>Cyanophyceae</taxon>
        <taxon>Leptolyngbyales</taxon>
        <taxon>Leptolyngbyaceae</taxon>
        <taxon>Romeriopsis</taxon>
        <taxon>Romeriopsis navalis</taxon>
    </lineage>
</organism>
<feature type="region of interest" description="Disordered" evidence="1">
    <location>
        <begin position="40"/>
        <end position="73"/>
    </location>
</feature>
<evidence type="ECO:0000313" key="2">
    <source>
        <dbReference type="EMBL" id="MBE9029894.1"/>
    </source>
</evidence>
<proteinExistence type="predicted"/>
<gene>
    <name evidence="2" type="ORF">IQ266_09160</name>
</gene>
<comment type="caution">
    <text evidence="2">The sequence shown here is derived from an EMBL/GenBank/DDBJ whole genome shotgun (WGS) entry which is preliminary data.</text>
</comment>
<dbReference type="RefSeq" id="WP_264324718.1">
    <property type="nucleotide sequence ID" value="NZ_JADEXQ010000024.1"/>
</dbReference>
<feature type="compositionally biased region" description="Polar residues" evidence="1">
    <location>
        <begin position="56"/>
        <end position="73"/>
    </location>
</feature>
<protein>
    <submittedName>
        <fullName evidence="2">Uncharacterized protein</fullName>
    </submittedName>
</protein>
<dbReference type="EMBL" id="JADEXQ010000024">
    <property type="protein sequence ID" value="MBE9029894.1"/>
    <property type="molecule type" value="Genomic_DNA"/>
</dbReference>
<keyword evidence="3" id="KW-1185">Reference proteome</keyword>
<name>A0A928VPS8_9CYAN</name>
<sequence length="73" mass="7912">MMIRFNTGMPQLGVEFIQGLVLTHGIGHFFRRPIANCAANPNSTANSDSHHAQCRQVANRQSSTNGSTTQALT</sequence>
<evidence type="ECO:0000256" key="1">
    <source>
        <dbReference type="SAM" id="MobiDB-lite"/>
    </source>
</evidence>